<keyword evidence="15 21" id="KW-0067">ATP-binding</keyword>
<dbReference type="FunFam" id="1.10.510.10:FF:000417">
    <property type="entry name" value="Leucine-rich repeat receptor-like protein kinase"/>
    <property type="match status" value="1"/>
</dbReference>
<dbReference type="FunFam" id="3.80.10.10:FF:000453">
    <property type="entry name" value="Leucine-rich receptor-like protein kinase family protein"/>
    <property type="match status" value="1"/>
</dbReference>
<evidence type="ECO:0000256" key="10">
    <source>
        <dbReference type="ARBA" id="ARBA00022692"/>
    </source>
</evidence>
<comment type="catalytic activity">
    <reaction evidence="20">
        <text>L-seryl-[protein] + ATP = O-phospho-L-seryl-[protein] + ADP + H(+)</text>
        <dbReference type="Rhea" id="RHEA:17989"/>
        <dbReference type="Rhea" id="RHEA-COMP:9863"/>
        <dbReference type="Rhea" id="RHEA-COMP:11604"/>
        <dbReference type="ChEBI" id="CHEBI:15378"/>
        <dbReference type="ChEBI" id="CHEBI:29999"/>
        <dbReference type="ChEBI" id="CHEBI:30616"/>
        <dbReference type="ChEBI" id="CHEBI:83421"/>
        <dbReference type="ChEBI" id="CHEBI:456216"/>
        <dbReference type="EC" id="2.7.11.1"/>
    </reaction>
</comment>
<protein>
    <recommendedName>
        <fullName evidence="4">non-specific serine/threonine protein kinase</fullName>
        <ecNumber evidence="4">2.7.11.1</ecNumber>
    </recommendedName>
</protein>
<evidence type="ECO:0000256" key="2">
    <source>
        <dbReference type="ARBA" id="ARBA00008684"/>
    </source>
</evidence>
<dbReference type="PROSITE" id="PS51450">
    <property type="entry name" value="LRR"/>
    <property type="match status" value="1"/>
</dbReference>
<keyword evidence="9" id="KW-0808">Transferase</keyword>
<evidence type="ECO:0000256" key="9">
    <source>
        <dbReference type="ARBA" id="ARBA00022679"/>
    </source>
</evidence>
<dbReference type="InterPro" id="IPR017441">
    <property type="entry name" value="Protein_kinase_ATP_BS"/>
</dbReference>
<dbReference type="Gene3D" id="1.10.510.10">
    <property type="entry name" value="Transferase(Phosphotransferase) domain 1"/>
    <property type="match status" value="1"/>
</dbReference>
<evidence type="ECO:0000256" key="4">
    <source>
        <dbReference type="ARBA" id="ARBA00012513"/>
    </source>
</evidence>
<dbReference type="PANTHER" id="PTHR48056">
    <property type="entry name" value="LRR RECEPTOR-LIKE SERINE/THREONINE-PROTEIN KINASE-RELATED"/>
    <property type="match status" value="1"/>
</dbReference>
<comment type="catalytic activity">
    <reaction evidence="19">
        <text>L-threonyl-[protein] + ATP = O-phospho-L-threonyl-[protein] + ADP + H(+)</text>
        <dbReference type="Rhea" id="RHEA:46608"/>
        <dbReference type="Rhea" id="RHEA-COMP:11060"/>
        <dbReference type="Rhea" id="RHEA-COMP:11605"/>
        <dbReference type="ChEBI" id="CHEBI:15378"/>
        <dbReference type="ChEBI" id="CHEBI:30013"/>
        <dbReference type="ChEBI" id="CHEBI:30616"/>
        <dbReference type="ChEBI" id="CHEBI:61977"/>
        <dbReference type="ChEBI" id="CHEBI:456216"/>
        <dbReference type="EC" id="2.7.11.1"/>
    </reaction>
</comment>
<keyword evidence="6" id="KW-0723">Serine/threonine-protein kinase</keyword>
<dbReference type="SUPFAM" id="SSF56112">
    <property type="entry name" value="Protein kinase-like (PK-like)"/>
    <property type="match status" value="1"/>
</dbReference>
<evidence type="ECO:0000259" key="23">
    <source>
        <dbReference type="PROSITE" id="PS50011"/>
    </source>
</evidence>
<keyword evidence="18" id="KW-0325">Glycoprotein</keyword>
<evidence type="ECO:0000256" key="11">
    <source>
        <dbReference type="ARBA" id="ARBA00022729"/>
    </source>
</evidence>
<dbReference type="FunFam" id="3.80.10.10:FF:000275">
    <property type="entry name" value="Leucine-rich repeat receptor-like protein kinase"/>
    <property type="match status" value="1"/>
</dbReference>
<dbReference type="InterPro" id="IPR001611">
    <property type="entry name" value="Leu-rich_rpt"/>
</dbReference>
<dbReference type="PROSITE" id="PS00108">
    <property type="entry name" value="PROTEIN_KINASE_ST"/>
    <property type="match status" value="1"/>
</dbReference>
<evidence type="ECO:0000256" key="22">
    <source>
        <dbReference type="SAM" id="Phobius"/>
    </source>
</evidence>
<dbReference type="PROSITE" id="PS00107">
    <property type="entry name" value="PROTEIN_KINASE_ATP"/>
    <property type="match status" value="1"/>
</dbReference>
<dbReference type="Gene3D" id="3.80.10.10">
    <property type="entry name" value="Ribonuclease Inhibitor"/>
    <property type="match status" value="3"/>
</dbReference>
<evidence type="ECO:0000256" key="3">
    <source>
        <dbReference type="ARBA" id="ARBA00009592"/>
    </source>
</evidence>
<dbReference type="SMART" id="SM00220">
    <property type="entry name" value="S_TKc"/>
    <property type="match status" value="1"/>
</dbReference>
<keyword evidence="16 22" id="KW-1133">Transmembrane helix</keyword>
<comment type="caution">
    <text evidence="24">The sequence shown here is derived from an EMBL/GenBank/DDBJ whole genome shotgun (WGS) entry which is preliminary data.</text>
</comment>
<evidence type="ECO:0000256" key="18">
    <source>
        <dbReference type="ARBA" id="ARBA00023180"/>
    </source>
</evidence>
<feature type="binding site" evidence="21">
    <location>
        <position position="746"/>
    </location>
    <ligand>
        <name>ATP</name>
        <dbReference type="ChEBI" id="CHEBI:30616"/>
    </ligand>
</feature>
<evidence type="ECO:0000256" key="1">
    <source>
        <dbReference type="ARBA" id="ARBA00004251"/>
    </source>
</evidence>
<dbReference type="EC" id="2.7.11.1" evidence="4"/>
<keyword evidence="7" id="KW-0597">Phosphoprotein</keyword>
<evidence type="ECO:0000256" key="20">
    <source>
        <dbReference type="ARBA" id="ARBA00048679"/>
    </source>
</evidence>
<keyword evidence="8" id="KW-0433">Leucine-rich repeat</keyword>
<evidence type="ECO:0000256" key="21">
    <source>
        <dbReference type="PROSITE-ProRule" id="PRU10141"/>
    </source>
</evidence>
<reference evidence="24 25" key="1">
    <citation type="submission" date="2024-11" db="EMBL/GenBank/DDBJ databases">
        <title>Chromosome-level genome assembly of Eucalyptus globulus Labill. provides insights into its genome evolution.</title>
        <authorList>
            <person name="Li X."/>
        </authorList>
    </citation>
    <scope>NUCLEOTIDE SEQUENCE [LARGE SCALE GENOMIC DNA]</scope>
    <source>
        <strain evidence="24">CL2024</strain>
        <tissue evidence="24">Fresh tender leaves</tissue>
    </source>
</reference>
<keyword evidence="10 22" id="KW-0812">Transmembrane</keyword>
<comment type="similarity">
    <text evidence="3">Belongs to the RLP family.</text>
</comment>
<organism evidence="24 25">
    <name type="scientific">Eucalyptus globulus</name>
    <name type="common">Tasmanian blue gum</name>
    <dbReference type="NCBI Taxonomy" id="34317"/>
    <lineage>
        <taxon>Eukaryota</taxon>
        <taxon>Viridiplantae</taxon>
        <taxon>Streptophyta</taxon>
        <taxon>Embryophyta</taxon>
        <taxon>Tracheophyta</taxon>
        <taxon>Spermatophyta</taxon>
        <taxon>Magnoliopsida</taxon>
        <taxon>eudicotyledons</taxon>
        <taxon>Gunneridae</taxon>
        <taxon>Pentapetalae</taxon>
        <taxon>rosids</taxon>
        <taxon>malvids</taxon>
        <taxon>Myrtales</taxon>
        <taxon>Myrtaceae</taxon>
        <taxon>Myrtoideae</taxon>
        <taxon>Eucalypteae</taxon>
        <taxon>Eucalyptus</taxon>
    </lineage>
</organism>
<dbReference type="AlphaFoldDB" id="A0ABD3JFY0"/>
<evidence type="ECO:0000256" key="17">
    <source>
        <dbReference type="ARBA" id="ARBA00023136"/>
    </source>
</evidence>
<accession>A0ABD3JFY0</accession>
<gene>
    <name evidence="24" type="ORF">ACJRO7_031214</name>
</gene>
<keyword evidence="11" id="KW-0732">Signal</keyword>
<evidence type="ECO:0000256" key="13">
    <source>
        <dbReference type="ARBA" id="ARBA00022741"/>
    </source>
</evidence>
<evidence type="ECO:0000256" key="19">
    <source>
        <dbReference type="ARBA" id="ARBA00047899"/>
    </source>
</evidence>
<dbReference type="SUPFAM" id="SSF52058">
    <property type="entry name" value="L domain-like"/>
    <property type="match status" value="2"/>
</dbReference>
<evidence type="ECO:0000256" key="8">
    <source>
        <dbReference type="ARBA" id="ARBA00022614"/>
    </source>
</evidence>
<sequence>MSTRLQLRPSRPRFPGKEMATAHRRRGELAAALRLVLRSWSLLCCCCCFLLLLPLALAADGDYEILLRVKTAHLEDPDGQLDDWAPNADRSPCNWTGVTCETRNGSVVAIDLSGLNLSGGFPYDFCRIRTLRNLSLGFNFFNGTVAGPSLSLCSHLQGLNISSNIFVGELPDLSPGFTDLRFLDLSLNNFSGEIPASFGRLPALSVLSLVANLLNGSIPSFLGNLSQLTQLNISYNPFVPGPLPPEIGNLSRLENLWAAGSYLVGEIPSSIGKLTSLKNFDLSYNMLSGKIPDAIAGLRSVEQIELYHNNLSGELPEGIGNLSNLLQLDVSQNGLTGVLPEKIAAYPFTSLNLNDNLFNGEIPAVLASNPNLQQLKLFNNSFTGKLPADLGKNSDLVEFDVSSNSFTGELPENLCSRGKLQQVIVFNNRFTGSLPSSLASCDSLEYVRISNNGLSGEVPAGFWGLQAVSYLDMSYNKFEGAISRSISGPKGLKSLLIAGNKFSGDIPAEICQLSNLTVVDVSNNQFGGGLPTCITNLGSLQKLKMQGNLLTGPIPSSVGPWADLTELNLSNNRLTGSIPAQLGDLPVLRYLDLSGNSLSGEIPRELAKLTLNKFNISHNKLYGEIPPCFDHELFVSGLMGNPSLCSSDLKPFPKCTRARPIAFYVLIALAVCVLLLFASLVWFLRTKLHWFEGKSRRLWKITTFQRVMFSNEIVDQLIEENKIGSGGSGEVYRIRLKSGQMVAVKKLWAKTQAPDIESMFKSEVETLGHVRHANIVKLLFTCSAEESSLLVYEYMENGSLGDVLHGPKSGEFLDWPQRFAIAVGAAKGLAYLHHDCVPAIVHRDVKSNNILLDEDFTPRVADFGLAKMLQQEAAATGEMSKVAGSCGYIAPEYAYTMKVNEKSDVYSFGVLLLELITGKRPNDPSFGENKHIVEWVIEVAFSAPEAEGDGNRDGEPGWCFGDLVQLVDPRLSPSSSDYEEIEKVLNIALSCTSALPVRRPTMRRVVELLKDKKLARSK</sequence>
<dbReference type="GO" id="GO:0009791">
    <property type="term" value="P:post-embryonic development"/>
    <property type="evidence" value="ECO:0007669"/>
    <property type="project" value="UniProtKB-ARBA"/>
</dbReference>
<evidence type="ECO:0000256" key="7">
    <source>
        <dbReference type="ARBA" id="ARBA00022553"/>
    </source>
</evidence>
<dbReference type="FunFam" id="3.80.10.10:FF:000215">
    <property type="entry name" value="Receptor-like protein kinase HSL1"/>
    <property type="match status" value="1"/>
</dbReference>
<evidence type="ECO:0000256" key="6">
    <source>
        <dbReference type="ARBA" id="ARBA00022527"/>
    </source>
</evidence>
<dbReference type="InterPro" id="IPR032675">
    <property type="entry name" value="LRR_dom_sf"/>
</dbReference>
<evidence type="ECO:0000256" key="12">
    <source>
        <dbReference type="ARBA" id="ARBA00022737"/>
    </source>
</evidence>
<keyword evidence="14" id="KW-0418">Kinase</keyword>
<dbReference type="GO" id="GO:0005524">
    <property type="term" value="F:ATP binding"/>
    <property type="evidence" value="ECO:0007669"/>
    <property type="project" value="UniProtKB-UniRule"/>
</dbReference>
<evidence type="ECO:0000256" key="14">
    <source>
        <dbReference type="ARBA" id="ARBA00022777"/>
    </source>
</evidence>
<evidence type="ECO:0000256" key="5">
    <source>
        <dbReference type="ARBA" id="ARBA00022475"/>
    </source>
</evidence>
<dbReference type="Pfam" id="PF00560">
    <property type="entry name" value="LRR_1"/>
    <property type="match status" value="9"/>
</dbReference>
<name>A0ABD3JFY0_EUCGL</name>
<feature type="domain" description="Protein kinase" evidence="23">
    <location>
        <begin position="717"/>
        <end position="1014"/>
    </location>
</feature>
<keyword evidence="12" id="KW-0677">Repeat</keyword>
<dbReference type="PRINTS" id="PR00019">
    <property type="entry name" value="LEURICHRPT"/>
</dbReference>
<keyword evidence="13 21" id="KW-0547">Nucleotide-binding</keyword>
<dbReference type="InterPro" id="IPR011009">
    <property type="entry name" value="Kinase-like_dom_sf"/>
</dbReference>
<keyword evidence="5" id="KW-1003">Cell membrane</keyword>
<dbReference type="PROSITE" id="PS50011">
    <property type="entry name" value="PROTEIN_KINASE_DOM"/>
    <property type="match status" value="1"/>
</dbReference>
<dbReference type="PANTHER" id="PTHR48056:SF35">
    <property type="entry name" value="LRR RECEPTOR-LIKE SERINE_THREONINE-PROTEIN KINASE HSL2"/>
    <property type="match status" value="1"/>
</dbReference>
<dbReference type="GO" id="GO:0004674">
    <property type="term" value="F:protein serine/threonine kinase activity"/>
    <property type="evidence" value="ECO:0007669"/>
    <property type="project" value="UniProtKB-KW"/>
</dbReference>
<comment type="similarity">
    <text evidence="2">Belongs to the protein kinase superfamily. Ser/Thr protein kinase family.</text>
</comment>
<dbReference type="GO" id="GO:0006952">
    <property type="term" value="P:defense response"/>
    <property type="evidence" value="ECO:0007669"/>
    <property type="project" value="UniProtKB-ARBA"/>
</dbReference>
<dbReference type="GO" id="GO:0051707">
    <property type="term" value="P:response to other organism"/>
    <property type="evidence" value="ECO:0007669"/>
    <property type="project" value="UniProtKB-ARBA"/>
</dbReference>
<dbReference type="Proteomes" id="UP001634007">
    <property type="component" value="Unassembled WGS sequence"/>
</dbReference>
<evidence type="ECO:0000256" key="15">
    <source>
        <dbReference type="ARBA" id="ARBA00022840"/>
    </source>
</evidence>
<dbReference type="InterPro" id="IPR000719">
    <property type="entry name" value="Prot_kinase_dom"/>
</dbReference>
<dbReference type="Pfam" id="PF08263">
    <property type="entry name" value="LRRNT_2"/>
    <property type="match status" value="1"/>
</dbReference>
<dbReference type="InterPro" id="IPR013210">
    <property type="entry name" value="LRR_N_plant-typ"/>
</dbReference>
<dbReference type="EMBL" id="JBJKBG010000008">
    <property type="protein sequence ID" value="KAL3726289.1"/>
    <property type="molecule type" value="Genomic_DNA"/>
</dbReference>
<feature type="transmembrane region" description="Helical" evidence="22">
    <location>
        <begin position="661"/>
        <end position="684"/>
    </location>
</feature>
<dbReference type="Pfam" id="PF13855">
    <property type="entry name" value="LRR_8"/>
    <property type="match status" value="1"/>
</dbReference>
<comment type="subcellular location">
    <subcellularLocation>
        <location evidence="1">Cell membrane</location>
        <topology evidence="1">Single-pass type I membrane protein</topology>
    </subcellularLocation>
</comment>
<evidence type="ECO:0000256" key="16">
    <source>
        <dbReference type="ARBA" id="ARBA00022989"/>
    </source>
</evidence>
<dbReference type="InterPro" id="IPR050647">
    <property type="entry name" value="Plant_LRR-RLKs"/>
</dbReference>
<keyword evidence="25" id="KW-1185">Reference proteome</keyword>
<evidence type="ECO:0000313" key="25">
    <source>
        <dbReference type="Proteomes" id="UP001634007"/>
    </source>
</evidence>
<dbReference type="InterPro" id="IPR008271">
    <property type="entry name" value="Ser/Thr_kinase_AS"/>
</dbReference>
<dbReference type="Gene3D" id="3.30.200.20">
    <property type="entry name" value="Phosphorylase Kinase, domain 1"/>
    <property type="match status" value="1"/>
</dbReference>
<dbReference type="Pfam" id="PF00069">
    <property type="entry name" value="Pkinase"/>
    <property type="match status" value="1"/>
</dbReference>
<proteinExistence type="inferred from homology"/>
<dbReference type="GO" id="GO:0005886">
    <property type="term" value="C:plasma membrane"/>
    <property type="evidence" value="ECO:0007669"/>
    <property type="project" value="UniProtKB-SubCell"/>
</dbReference>
<keyword evidence="17 22" id="KW-0472">Membrane</keyword>
<evidence type="ECO:0000313" key="24">
    <source>
        <dbReference type="EMBL" id="KAL3726289.1"/>
    </source>
</evidence>